<organism evidence="2 3">
    <name type="scientific">Abeliophyllum distichum</name>
    <dbReference type="NCBI Taxonomy" id="126358"/>
    <lineage>
        <taxon>Eukaryota</taxon>
        <taxon>Viridiplantae</taxon>
        <taxon>Streptophyta</taxon>
        <taxon>Embryophyta</taxon>
        <taxon>Tracheophyta</taxon>
        <taxon>Spermatophyta</taxon>
        <taxon>Magnoliopsida</taxon>
        <taxon>eudicotyledons</taxon>
        <taxon>Gunneridae</taxon>
        <taxon>Pentapetalae</taxon>
        <taxon>asterids</taxon>
        <taxon>lamiids</taxon>
        <taxon>Lamiales</taxon>
        <taxon>Oleaceae</taxon>
        <taxon>Forsythieae</taxon>
        <taxon>Abeliophyllum</taxon>
    </lineage>
</organism>
<reference evidence="3" key="1">
    <citation type="submission" date="2024-07" db="EMBL/GenBank/DDBJ databases">
        <title>Two chromosome-level genome assemblies of Korean endemic species Abeliophyllum distichum and Forsythia ovata (Oleaceae).</title>
        <authorList>
            <person name="Jang H."/>
        </authorList>
    </citation>
    <scope>NUCLEOTIDE SEQUENCE [LARGE SCALE GENOMIC DNA]</scope>
</reference>
<evidence type="ECO:0000313" key="2">
    <source>
        <dbReference type="EMBL" id="KAL2487045.1"/>
    </source>
</evidence>
<accession>A0ABD1RF58</accession>
<evidence type="ECO:0000313" key="3">
    <source>
        <dbReference type="Proteomes" id="UP001604336"/>
    </source>
</evidence>
<protein>
    <submittedName>
        <fullName evidence="2">DUF4283 domain-containing protein</fullName>
    </submittedName>
</protein>
<dbReference type="Proteomes" id="UP001604336">
    <property type="component" value="Unassembled WGS sequence"/>
</dbReference>
<feature type="region of interest" description="Disordered" evidence="1">
    <location>
        <begin position="66"/>
        <end position="95"/>
    </location>
</feature>
<dbReference type="PANTHER" id="PTHR31286">
    <property type="entry name" value="GLYCINE-RICH CELL WALL STRUCTURAL PROTEIN 1.8-LIKE"/>
    <property type="match status" value="1"/>
</dbReference>
<name>A0ABD1RF58_9LAMI</name>
<dbReference type="PANTHER" id="PTHR31286:SF179">
    <property type="entry name" value="RNASE H TYPE-1 DOMAIN-CONTAINING PROTEIN"/>
    <property type="match status" value="1"/>
</dbReference>
<comment type="caution">
    <text evidence="2">The sequence shown here is derived from an EMBL/GenBank/DDBJ whole genome shotgun (WGS) entry which is preliminary data.</text>
</comment>
<proteinExistence type="predicted"/>
<dbReference type="InterPro" id="IPR040256">
    <property type="entry name" value="At4g02000-like"/>
</dbReference>
<gene>
    <name evidence="2" type="ORF">Adt_31801</name>
</gene>
<dbReference type="EMBL" id="JBFOLK010000009">
    <property type="protein sequence ID" value="KAL2487045.1"/>
    <property type="molecule type" value="Genomic_DNA"/>
</dbReference>
<sequence>MRVLKWTCDFGPDCETPIAPVWLSFPLLPVHMRSKGVFALAKIVGIPLHIDEATANLLRPSEARCRAGGPPFTPSPTVALSGQPHPSTSLPHLPTQTISAPLVTSTVTEITDRARKAKGKEVVVDQPQQWAPSESRYFLTSGPAIVPSSHVGPTAEFLQTSVFAYDYSLHVGPTISLPFMVGPITESCSIIDPVYGSSLHDRLAISVGPNSTYVHSEFFDPLLELMLAAPRAGVYLDDPFHLFLQ</sequence>
<evidence type="ECO:0000256" key="1">
    <source>
        <dbReference type="SAM" id="MobiDB-lite"/>
    </source>
</evidence>
<feature type="compositionally biased region" description="Polar residues" evidence="1">
    <location>
        <begin position="75"/>
        <end position="95"/>
    </location>
</feature>
<keyword evidence="3" id="KW-1185">Reference proteome</keyword>
<dbReference type="AlphaFoldDB" id="A0ABD1RF58"/>